<reference evidence="1 2" key="2">
    <citation type="submission" date="2018-03" db="EMBL/GenBank/DDBJ databases">
        <title>The ancient ancestry and fast evolution of plastids.</title>
        <authorList>
            <person name="Moore K.R."/>
            <person name="Magnabosco C."/>
            <person name="Momper L."/>
            <person name="Gold D.A."/>
            <person name="Bosak T."/>
            <person name="Fournier G.P."/>
        </authorList>
    </citation>
    <scope>NUCLEOTIDE SEQUENCE [LARGE SCALE GENOMIC DNA]</scope>
    <source>
        <strain evidence="1 2">ULC007</strain>
    </source>
</reference>
<dbReference type="RefSeq" id="WP_106253977.1">
    <property type="nucleotide sequence ID" value="NZ_MPPI01000009.1"/>
</dbReference>
<protein>
    <submittedName>
        <fullName evidence="1">Uncharacterized protein</fullName>
    </submittedName>
</protein>
<evidence type="ECO:0000313" key="2">
    <source>
        <dbReference type="Proteomes" id="UP000238634"/>
    </source>
</evidence>
<accession>A0A2T1DI88</accession>
<reference evidence="1 2" key="1">
    <citation type="submission" date="2018-02" db="EMBL/GenBank/DDBJ databases">
        <authorList>
            <person name="Cohen D.B."/>
            <person name="Kent A.D."/>
        </authorList>
    </citation>
    <scope>NUCLEOTIDE SEQUENCE [LARGE SCALE GENOMIC DNA]</scope>
    <source>
        <strain evidence="1 2">ULC007</strain>
    </source>
</reference>
<dbReference type="OrthoDB" id="531445at2"/>
<gene>
    <name evidence="1" type="ORF">C7B65_09185</name>
</gene>
<evidence type="ECO:0000313" key="1">
    <source>
        <dbReference type="EMBL" id="PSB20208.1"/>
    </source>
</evidence>
<dbReference type="AlphaFoldDB" id="A0A2T1DI88"/>
<dbReference type="EMBL" id="PVWG01000007">
    <property type="protein sequence ID" value="PSB20208.1"/>
    <property type="molecule type" value="Genomic_DNA"/>
</dbReference>
<dbReference type="Proteomes" id="UP000238634">
    <property type="component" value="Unassembled WGS sequence"/>
</dbReference>
<keyword evidence="2" id="KW-1185">Reference proteome</keyword>
<sequence>MMHYLGQSIELTQENSGWVGIWWHSAGYRVEMGFFPTATAAWNAIVELIQRDFAVRALLEVVEEWLDLEWINDREYSTSAEALIESVIAVEG</sequence>
<proteinExistence type="predicted"/>
<name>A0A2T1DI88_9CYAN</name>
<organism evidence="1 2">
    <name type="scientific">Phormidesmis priestleyi ULC007</name>
    <dbReference type="NCBI Taxonomy" id="1920490"/>
    <lineage>
        <taxon>Bacteria</taxon>
        <taxon>Bacillati</taxon>
        <taxon>Cyanobacteriota</taxon>
        <taxon>Cyanophyceae</taxon>
        <taxon>Leptolyngbyales</taxon>
        <taxon>Leptolyngbyaceae</taxon>
        <taxon>Phormidesmis</taxon>
    </lineage>
</organism>
<comment type="caution">
    <text evidence="1">The sequence shown here is derived from an EMBL/GenBank/DDBJ whole genome shotgun (WGS) entry which is preliminary data.</text>
</comment>